<proteinExistence type="predicted"/>
<dbReference type="EMBL" id="CP031769">
    <property type="protein sequence ID" value="AXR06154.1"/>
    <property type="molecule type" value="Genomic_DNA"/>
</dbReference>
<dbReference type="InterPro" id="IPR052179">
    <property type="entry name" value="DD-CPase-like"/>
</dbReference>
<dbReference type="KEGG" id="salm:D0Y50_07110"/>
<dbReference type="CDD" id="cd14847">
    <property type="entry name" value="DD-carboxypeptidase_like"/>
    <property type="match status" value="1"/>
</dbReference>
<sequence>MSASWLGLSHDNLADAGHGHRLHADALPAFYAMQQAAAEQGIDCQLVSSYRNFDRQLAIWNRKWQGELPILDIHGQLVDINTVTDEEKMHSILTWSALPGTSRHHWGTDIDVYDRREVTRQGLEFNLVDSEYRPPGPCAALAGWLEDHAEDYGFYRPFLHYTGGVACELWHLSHRTTAKHYEQLRNCHQLADTLAHCPLAGKATVLEHIDSIFYRYALNKGV</sequence>
<protein>
    <submittedName>
        <fullName evidence="2">D-alanyl-D-alanine carboxypeptidase family protein</fullName>
    </submittedName>
</protein>
<dbReference type="GO" id="GO:0004180">
    <property type="term" value="F:carboxypeptidase activity"/>
    <property type="evidence" value="ECO:0007669"/>
    <property type="project" value="UniProtKB-KW"/>
</dbReference>
<dbReference type="Gene3D" id="3.30.1380.10">
    <property type="match status" value="1"/>
</dbReference>
<feature type="domain" description="D-alanyl-D-alanine carboxypeptidase-like core" evidence="1">
    <location>
        <begin position="20"/>
        <end position="174"/>
    </location>
</feature>
<gene>
    <name evidence="2" type="ORF">D0Y50_07110</name>
</gene>
<accession>A0A346NKU7</accession>
<dbReference type="GO" id="GO:0006508">
    <property type="term" value="P:proteolysis"/>
    <property type="evidence" value="ECO:0007669"/>
    <property type="project" value="InterPro"/>
</dbReference>
<keyword evidence="2" id="KW-0378">Hydrolase</keyword>
<dbReference type="PANTHER" id="PTHR34385:SF1">
    <property type="entry name" value="PEPTIDOGLYCAN L-ALANYL-D-GLUTAMATE ENDOPEPTIDASE CWLK"/>
    <property type="match status" value="1"/>
</dbReference>
<dbReference type="InterPro" id="IPR009045">
    <property type="entry name" value="Zn_M74/Hedgehog-like"/>
</dbReference>
<dbReference type="PANTHER" id="PTHR34385">
    <property type="entry name" value="D-ALANYL-D-ALANINE CARBOXYPEPTIDASE"/>
    <property type="match status" value="1"/>
</dbReference>
<reference evidence="2 3" key="1">
    <citation type="submission" date="2018-08" db="EMBL/GenBank/DDBJ databases">
        <title>Salinimonas sediminis sp. nov., a piezophilic bacterium isolated from a deep-sea sediment sample from the New Britain Trench.</title>
        <authorList>
            <person name="Cao J."/>
        </authorList>
    </citation>
    <scope>NUCLEOTIDE SEQUENCE [LARGE SCALE GENOMIC DNA]</scope>
    <source>
        <strain evidence="2 3">N102</strain>
    </source>
</reference>
<dbReference type="Pfam" id="PF02557">
    <property type="entry name" value="VanY"/>
    <property type="match status" value="1"/>
</dbReference>
<dbReference type="OrthoDB" id="9792074at2"/>
<dbReference type="AlphaFoldDB" id="A0A346NKU7"/>
<name>A0A346NKU7_9ALTE</name>
<organism evidence="2 3">
    <name type="scientific">Salinimonas sediminis</name>
    <dbReference type="NCBI Taxonomy" id="2303538"/>
    <lineage>
        <taxon>Bacteria</taxon>
        <taxon>Pseudomonadati</taxon>
        <taxon>Pseudomonadota</taxon>
        <taxon>Gammaproteobacteria</taxon>
        <taxon>Alteromonadales</taxon>
        <taxon>Alteromonadaceae</taxon>
        <taxon>Alteromonas/Salinimonas group</taxon>
        <taxon>Salinimonas</taxon>
    </lineage>
</organism>
<evidence type="ECO:0000259" key="1">
    <source>
        <dbReference type="Pfam" id="PF02557"/>
    </source>
</evidence>
<dbReference type="InterPro" id="IPR003709">
    <property type="entry name" value="VanY-like_core_dom"/>
</dbReference>
<dbReference type="RefSeq" id="WP_117316160.1">
    <property type="nucleotide sequence ID" value="NZ_CP031769.1"/>
</dbReference>
<keyword evidence="2" id="KW-0121">Carboxypeptidase</keyword>
<dbReference type="SUPFAM" id="SSF55166">
    <property type="entry name" value="Hedgehog/DD-peptidase"/>
    <property type="match status" value="1"/>
</dbReference>
<evidence type="ECO:0000313" key="2">
    <source>
        <dbReference type="EMBL" id="AXR06154.1"/>
    </source>
</evidence>
<evidence type="ECO:0000313" key="3">
    <source>
        <dbReference type="Proteomes" id="UP000262073"/>
    </source>
</evidence>
<keyword evidence="3" id="KW-1185">Reference proteome</keyword>
<dbReference type="Proteomes" id="UP000262073">
    <property type="component" value="Chromosome"/>
</dbReference>
<keyword evidence="2" id="KW-0645">Protease</keyword>